<organism evidence="1 2">
    <name type="scientific">Haematococcus lacustris</name>
    <name type="common">Green alga</name>
    <name type="synonym">Haematococcus pluvialis</name>
    <dbReference type="NCBI Taxonomy" id="44745"/>
    <lineage>
        <taxon>Eukaryota</taxon>
        <taxon>Viridiplantae</taxon>
        <taxon>Chlorophyta</taxon>
        <taxon>core chlorophytes</taxon>
        <taxon>Chlorophyceae</taxon>
        <taxon>CS clade</taxon>
        <taxon>Chlamydomonadales</taxon>
        <taxon>Haematococcaceae</taxon>
        <taxon>Haematococcus</taxon>
    </lineage>
</organism>
<sequence>MLIVLAEHGYLVNALGGETQLDVSSYSYKGNNKKALRLVAAKAKRSGLVVEEVHRPGLGPLGSGQGQPGCMASVPQRAPGAALSPGLAAQLRRVSEEWMEGKGLSAKGAWFLVRRPTFELEAPGAAP</sequence>
<dbReference type="EMBL" id="BLLF01000399">
    <property type="protein sequence ID" value="GFH11395.1"/>
    <property type="molecule type" value="Genomic_DNA"/>
</dbReference>
<gene>
    <name evidence="1" type="ORF">HaLaN_06885</name>
</gene>
<dbReference type="Proteomes" id="UP000485058">
    <property type="component" value="Unassembled WGS sequence"/>
</dbReference>
<name>A0A699YQ55_HAELA</name>
<reference evidence="1 2" key="1">
    <citation type="submission" date="2020-02" db="EMBL/GenBank/DDBJ databases">
        <title>Draft genome sequence of Haematococcus lacustris strain NIES-144.</title>
        <authorList>
            <person name="Morimoto D."/>
            <person name="Nakagawa S."/>
            <person name="Yoshida T."/>
            <person name="Sawayama S."/>
        </authorList>
    </citation>
    <scope>NUCLEOTIDE SEQUENCE [LARGE SCALE GENOMIC DNA]</scope>
    <source>
        <strain evidence="1 2">NIES-144</strain>
    </source>
</reference>
<proteinExistence type="predicted"/>
<evidence type="ECO:0000313" key="2">
    <source>
        <dbReference type="Proteomes" id="UP000485058"/>
    </source>
</evidence>
<evidence type="ECO:0000313" key="1">
    <source>
        <dbReference type="EMBL" id="GFH11395.1"/>
    </source>
</evidence>
<protein>
    <submittedName>
        <fullName evidence="1">DUF2156 domain-containing protein</fullName>
    </submittedName>
</protein>
<keyword evidence="2" id="KW-1185">Reference proteome</keyword>
<accession>A0A699YQ55</accession>
<dbReference type="AlphaFoldDB" id="A0A699YQ55"/>
<comment type="caution">
    <text evidence="1">The sequence shown here is derived from an EMBL/GenBank/DDBJ whole genome shotgun (WGS) entry which is preliminary data.</text>
</comment>